<gene>
    <name evidence="1" type="ORF">FKW44_016725</name>
</gene>
<dbReference type="EMBL" id="CP045900">
    <property type="protein sequence ID" value="QQP42150.1"/>
    <property type="molecule type" value="Genomic_DNA"/>
</dbReference>
<organism evidence="1 2">
    <name type="scientific">Caligus rogercresseyi</name>
    <name type="common">Sea louse</name>
    <dbReference type="NCBI Taxonomy" id="217165"/>
    <lineage>
        <taxon>Eukaryota</taxon>
        <taxon>Metazoa</taxon>
        <taxon>Ecdysozoa</taxon>
        <taxon>Arthropoda</taxon>
        <taxon>Crustacea</taxon>
        <taxon>Multicrustacea</taxon>
        <taxon>Hexanauplia</taxon>
        <taxon>Copepoda</taxon>
        <taxon>Siphonostomatoida</taxon>
        <taxon>Caligidae</taxon>
        <taxon>Caligus</taxon>
    </lineage>
</organism>
<sequence length="63" mass="6996">RIPTGATWKTLLTFNDSNRTSILDHIYVDSSIEDIVSVIVLNEAMTDHQPPLGNLYGIGVNRL</sequence>
<proteinExistence type="predicted"/>
<name>A0A7T8H329_CALRO</name>
<accession>A0A7T8H329</accession>
<evidence type="ECO:0000313" key="1">
    <source>
        <dbReference type="EMBL" id="QQP42150.1"/>
    </source>
</evidence>
<evidence type="ECO:0000313" key="2">
    <source>
        <dbReference type="Proteomes" id="UP000595437"/>
    </source>
</evidence>
<dbReference type="AlphaFoldDB" id="A0A7T8H329"/>
<feature type="non-terminal residue" evidence="1">
    <location>
        <position position="63"/>
    </location>
</feature>
<keyword evidence="2" id="KW-1185">Reference proteome</keyword>
<reference evidence="2" key="1">
    <citation type="submission" date="2021-01" db="EMBL/GenBank/DDBJ databases">
        <title>Caligus Genome Assembly.</title>
        <authorList>
            <person name="Gallardo-Escarate C."/>
        </authorList>
    </citation>
    <scope>NUCLEOTIDE SEQUENCE [LARGE SCALE GENOMIC DNA]</scope>
</reference>
<protein>
    <submittedName>
        <fullName evidence="1">Uncharacterized protein</fullName>
    </submittedName>
</protein>
<dbReference type="Proteomes" id="UP000595437">
    <property type="component" value="Chromosome 11"/>
</dbReference>
<feature type="non-terminal residue" evidence="1">
    <location>
        <position position="1"/>
    </location>
</feature>